<evidence type="ECO:0000313" key="2">
    <source>
        <dbReference type="Proteomes" id="UP001162501"/>
    </source>
</evidence>
<sequence length="191" mass="19969">APRQGAAICHAAQPARRDRRTCTVRSAAGGKAVWPAPRAKALGVGWGGGALSTSPRPQPSDPTSRELAGRSGGRGTPETTPPRGAGLGWRGARPGMEVRRGGREGGGEAPFPPDSHSARRPPPSCAAPHPLPPERPTDPTARPGRAAFQRSFPPFLPIPRRTGGGEAHDPGETRRGHREALRTDRVNDPSA</sequence>
<organism evidence="1 2">
    <name type="scientific">Rangifer tarandus platyrhynchus</name>
    <name type="common">Svalbard reindeer</name>
    <dbReference type="NCBI Taxonomy" id="3082113"/>
    <lineage>
        <taxon>Eukaryota</taxon>
        <taxon>Metazoa</taxon>
        <taxon>Chordata</taxon>
        <taxon>Craniata</taxon>
        <taxon>Vertebrata</taxon>
        <taxon>Euteleostomi</taxon>
        <taxon>Mammalia</taxon>
        <taxon>Eutheria</taxon>
        <taxon>Laurasiatheria</taxon>
        <taxon>Artiodactyla</taxon>
        <taxon>Ruminantia</taxon>
        <taxon>Pecora</taxon>
        <taxon>Cervidae</taxon>
        <taxon>Odocoileinae</taxon>
        <taxon>Rangifer</taxon>
    </lineage>
</organism>
<feature type="non-terminal residue" evidence="1">
    <location>
        <position position="191"/>
    </location>
</feature>
<gene>
    <name evidence="1" type="ORF">MRATA1EN22A_LOCUS14500</name>
</gene>
<accession>A0AC59Z620</accession>
<reference evidence="1" key="2">
    <citation type="submission" date="2025-03" db="EMBL/GenBank/DDBJ databases">
        <authorList>
            <consortium name="ELIXIR-Norway"/>
            <consortium name="Elixir Norway"/>
        </authorList>
    </citation>
    <scope>NUCLEOTIDE SEQUENCE</scope>
</reference>
<evidence type="ECO:0000313" key="1">
    <source>
        <dbReference type="EMBL" id="CAN0261075.1"/>
    </source>
</evidence>
<dbReference type="Proteomes" id="UP001162501">
    <property type="component" value="Chromosome 25"/>
</dbReference>
<dbReference type="EMBL" id="OX596109">
    <property type="protein sequence ID" value="CAN0261075.1"/>
    <property type="molecule type" value="Genomic_DNA"/>
</dbReference>
<name>A0AC59Z620_RANTA</name>
<protein>
    <submittedName>
        <fullName evidence="1">Uncharacterized protein</fullName>
    </submittedName>
</protein>
<proteinExistence type="predicted"/>
<reference evidence="1" key="1">
    <citation type="submission" date="2023-05" db="EMBL/GenBank/DDBJ databases">
        <authorList>
            <consortium name="ELIXIR-Norway"/>
        </authorList>
    </citation>
    <scope>NUCLEOTIDE SEQUENCE</scope>
</reference>
<feature type="non-terminal residue" evidence="1">
    <location>
        <position position="1"/>
    </location>
</feature>